<evidence type="ECO:0000256" key="3">
    <source>
        <dbReference type="ARBA" id="ARBA00022553"/>
    </source>
</evidence>
<evidence type="ECO:0000256" key="14">
    <source>
        <dbReference type="SAM" id="SignalP"/>
    </source>
</evidence>
<evidence type="ECO:0000256" key="12">
    <source>
        <dbReference type="PROSITE-ProRule" id="PRU00169"/>
    </source>
</evidence>
<feature type="chain" id="PRO_5039175958" description="histidine kinase" evidence="14">
    <location>
        <begin position="22"/>
        <end position="1473"/>
    </location>
</feature>
<comment type="catalytic activity">
    <reaction evidence="1">
        <text>ATP + protein L-histidine = ADP + protein N-phospho-L-histidine.</text>
        <dbReference type="EC" id="2.7.13.3"/>
    </reaction>
</comment>
<dbReference type="Gene3D" id="1.10.10.60">
    <property type="entry name" value="Homeodomain-like"/>
    <property type="match status" value="1"/>
</dbReference>
<keyword evidence="6" id="KW-0418">Kinase</keyword>
<dbReference type="Pfam" id="PF00072">
    <property type="entry name" value="Response_reg"/>
    <property type="match status" value="1"/>
</dbReference>
<dbReference type="SUPFAM" id="SSF46689">
    <property type="entry name" value="Homeodomain-like"/>
    <property type="match status" value="1"/>
</dbReference>
<dbReference type="Gene3D" id="3.30.565.10">
    <property type="entry name" value="Histidine kinase-like ATPase, C-terminal domain"/>
    <property type="match status" value="1"/>
</dbReference>
<dbReference type="SMART" id="SM00448">
    <property type="entry name" value="REC"/>
    <property type="match status" value="1"/>
</dbReference>
<dbReference type="CDD" id="cd00082">
    <property type="entry name" value="HisKA"/>
    <property type="match status" value="1"/>
</dbReference>
<dbReference type="GO" id="GO:0005524">
    <property type="term" value="F:ATP binding"/>
    <property type="evidence" value="ECO:0007669"/>
    <property type="project" value="UniProtKB-KW"/>
</dbReference>
<protein>
    <recommendedName>
        <fullName evidence="2">histidine kinase</fullName>
        <ecNumber evidence="2">2.7.13.3</ecNumber>
    </recommendedName>
</protein>
<dbReference type="PRINTS" id="PR00344">
    <property type="entry name" value="BCTRLSENSOR"/>
</dbReference>
<dbReference type="InterPro" id="IPR018060">
    <property type="entry name" value="HTH_AraC"/>
</dbReference>
<dbReference type="GO" id="GO:0000155">
    <property type="term" value="F:phosphorelay sensor kinase activity"/>
    <property type="evidence" value="ECO:0007669"/>
    <property type="project" value="InterPro"/>
</dbReference>
<dbReference type="SUPFAM" id="SSF52172">
    <property type="entry name" value="CheY-like"/>
    <property type="match status" value="1"/>
</dbReference>
<evidence type="ECO:0000313" key="18">
    <source>
        <dbReference type="EMBL" id="HIX45599.1"/>
    </source>
</evidence>
<dbReference type="SMART" id="SM00387">
    <property type="entry name" value="HATPase_c"/>
    <property type="match status" value="1"/>
</dbReference>
<dbReference type="GO" id="GO:0043565">
    <property type="term" value="F:sequence-specific DNA binding"/>
    <property type="evidence" value="ECO:0007669"/>
    <property type="project" value="InterPro"/>
</dbReference>
<feature type="signal peptide" evidence="14">
    <location>
        <begin position="1"/>
        <end position="21"/>
    </location>
</feature>
<dbReference type="Gene3D" id="1.10.287.130">
    <property type="match status" value="1"/>
</dbReference>
<keyword evidence="8" id="KW-0902">Two-component regulatory system</keyword>
<dbReference type="InterPro" id="IPR009057">
    <property type="entry name" value="Homeodomain-like_sf"/>
</dbReference>
<dbReference type="Proteomes" id="UP000824246">
    <property type="component" value="Unassembled WGS sequence"/>
</dbReference>
<dbReference type="EC" id="2.7.13.3" evidence="2"/>
<dbReference type="GO" id="GO:0003700">
    <property type="term" value="F:DNA-binding transcription factor activity"/>
    <property type="evidence" value="ECO:0007669"/>
    <property type="project" value="InterPro"/>
</dbReference>
<dbReference type="PROSITE" id="PS00041">
    <property type="entry name" value="HTH_ARAC_FAMILY_1"/>
    <property type="match status" value="1"/>
</dbReference>
<name>A0A9D1VRC4_9BACT</name>
<evidence type="ECO:0000259" key="17">
    <source>
        <dbReference type="PROSITE" id="PS50110"/>
    </source>
</evidence>
<dbReference type="CDD" id="cd17574">
    <property type="entry name" value="REC_OmpR"/>
    <property type="match status" value="1"/>
</dbReference>
<feature type="modified residue" description="4-aspartylphosphate" evidence="12">
    <location>
        <position position="1261"/>
    </location>
</feature>
<dbReference type="PANTHER" id="PTHR43547">
    <property type="entry name" value="TWO-COMPONENT HISTIDINE KINASE"/>
    <property type="match status" value="1"/>
</dbReference>
<evidence type="ECO:0000256" key="9">
    <source>
        <dbReference type="ARBA" id="ARBA00023015"/>
    </source>
</evidence>
<reference evidence="18" key="1">
    <citation type="journal article" date="2021" name="PeerJ">
        <title>Extensive microbial diversity within the chicken gut microbiome revealed by metagenomics and culture.</title>
        <authorList>
            <person name="Gilroy R."/>
            <person name="Ravi A."/>
            <person name="Getino M."/>
            <person name="Pursley I."/>
            <person name="Horton D.L."/>
            <person name="Alikhan N.F."/>
            <person name="Baker D."/>
            <person name="Gharbi K."/>
            <person name="Hall N."/>
            <person name="Watson M."/>
            <person name="Adriaenssens E.M."/>
            <person name="Foster-Nyarko E."/>
            <person name="Jarju S."/>
            <person name="Secka A."/>
            <person name="Antonio M."/>
            <person name="Oren A."/>
            <person name="Chaudhuri R.R."/>
            <person name="La Ragione R."/>
            <person name="Hildebrand F."/>
            <person name="Pallen M.J."/>
        </authorList>
    </citation>
    <scope>NUCLEOTIDE SEQUENCE</scope>
    <source>
        <strain evidence="18">ChiHjej12B11-16260</strain>
    </source>
</reference>
<dbReference type="InterPro" id="IPR036890">
    <property type="entry name" value="HATPase_C_sf"/>
</dbReference>
<evidence type="ECO:0000259" key="16">
    <source>
        <dbReference type="PROSITE" id="PS50109"/>
    </source>
</evidence>
<dbReference type="PROSITE" id="PS50109">
    <property type="entry name" value="HIS_KIN"/>
    <property type="match status" value="1"/>
</dbReference>
<dbReference type="Pfam" id="PF12833">
    <property type="entry name" value="HTH_18"/>
    <property type="match status" value="1"/>
</dbReference>
<organism evidence="18 19">
    <name type="scientific">Candidatus Barnesiella excrementipullorum</name>
    <dbReference type="NCBI Taxonomy" id="2838479"/>
    <lineage>
        <taxon>Bacteria</taxon>
        <taxon>Pseudomonadati</taxon>
        <taxon>Bacteroidota</taxon>
        <taxon>Bacteroidia</taxon>
        <taxon>Bacteroidales</taxon>
        <taxon>Barnesiellaceae</taxon>
        <taxon>Barnesiella</taxon>
    </lineage>
</organism>
<dbReference type="SUPFAM" id="SSF55874">
    <property type="entry name" value="ATPase domain of HSP90 chaperone/DNA topoisomerase II/histidine kinase"/>
    <property type="match status" value="1"/>
</dbReference>
<dbReference type="Gene3D" id="2.130.10.10">
    <property type="entry name" value="YVTN repeat-like/Quinoprotein amine dehydrogenase"/>
    <property type="match status" value="3"/>
</dbReference>
<keyword evidence="14" id="KW-0732">Signal</keyword>
<dbReference type="SMART" id="SM00342">
    <property type="entry name" value="HTH_ARAC"/>
    <property type="match status" value="1"/>
</dbReference>
<dbReference type="PROSITE" id="PS50110">
    <property type="entry name" value="RESPONSE_REGULATORY"/>
    <property type="match status" value="1"/>
</dbReference>
<keyword evidence="10" id="KW-0238">DNA-binding</keyword>
<dbReference type="FunFam" id="2.60.40.10:FF:000791">
    <property type="entry name" value="Two-component system sensor histidine kinase/response regulator"/>
    <property type="match status" value="1"/>
</dbReference>
<evidence type="ECO:0000256" key="4">
    <source>
        <dbReference type="ARBA" id="ARBA00022679"/>
    </source>
</evidence>
<evidence type="ECO:0000256" key="13">
    <source>
        <dbReference type="SAM" id="Phobius"/>
    </source>
</evidence>
<keyword evidence="13" id="KW-0472">Membrane</keyword>
<dbReference type="InterPro" id="IPR013783">
    <property type="entry name" value="Ig-like_fold"/>
</dbReference>
<comment type="caution">
    <text evidence="18">The sequence shown here is derived from an EMBL/GenBank/DDBJ whole genome shotgun (WGS) entry which is preliminary data.</text>
</comment>
<dbReference type="InterPro" id="IPR004358">
    <property type="entry name" value="Sig_transdc_His_kin-like_C"/>
</dbReference>
<dbReference type="InterPro" id="IPR005467">
    <property type="entry name" value="His_kinase_dom"/>
</dbReference>
<dbReference type="SUPFAM" id="SSF47384">
    <property type="entry name" value="Homodimeric domain of signal transducing histidine kinase"/>
    <property type="match status" value="1"/>
</dbReference>
<evidence type="ECO:0000313" key="19">
    <source>
        <dbReference type="Proteomes" id="UP000824246"/>
    </source>
</evidence>
<dbReference type="InterPro" id="IPR003661">
    <property type="entry name" value="HisK_dim/P_dom"/>
</dbReference>
<dbReference type="Pfam" id="PF00512">
    <property type="entry name" value="HisKA"/>
    <property type="match status" value="1"/>
</dbReference>
<dbReference type="InterPro" id="IPR011006">
    <property type="entry name" value="CheY-like_superfamily"/>
</dbReference>
<dbReference type="SMART" id="SM00388">
    <property type="entry name" value="HisKA"/>
    <property type="match status" value="1"/>
</dbReference>
<keyword evidence="7" id="KW-0067">ATP-binding</keyword>
<dbReference type="InterPro" id="IPR036097">
    <property type="entry name" value="HisK_dim/P_sf"/>
</dbReference>
<dbReference type="InterPro" id="IPR018062">
    <property type="entry name" value="HTH_AraC-typ_CS"/>
</dbReference>
<evidence type="ECO:0000256" key="5">
    <source>
        <dbReference type="ARBA" id="ARBA00022741"/>
    </source>
</evidence>
<feature type="domain" description="Histidine kinase" evidence="16">
    <location>
        <begin position="951"/>
        <end position="1168"/>
    </location>
</feature>
<dbReference type="InterPro" id="IPR003594">
    <property type="entry name" value="HATPase_dom"/>
</dbReference>
<evidence type="ECO:0000256" key="2">
    <source>
        <dbReference type="ARBA" id="ARBA00012438"/>
    </source>
</evidence>
<feature type="domain" description="HTH araC/xylS-type" evidence="15">
    <location>
        <begin position="1371"/>
        <end position="1470"/>
    </location>
</feature>
<evidence type="ECO:0000256" key="6">
    <source>
        <dbReference type="ARBA" id="ARBA00022777"/>
    </source>
</evidence>
<evidence type="ECO:0000256" key="7">
    <source>
        <dbReference type="ARBA" id="ARBA00022840"/>
    </source>
</evidence>
<feature type="domain" description="Response regulatory" evidence="17">
    <location>
        <begin position="1213"/>
        <end position="1328"/>
    </location>
</feature>
<keyword evidence="11" id="KW-0804">Transcription</keyword>
<dbReference type="EMBL" id="DXFB01000138">
    <property type="protein sequence ID" value="HIX45599.1"/>
    <property type="molecule type" value="Genomic_DNA"/>
</dbReference>
<dbReference type="PROSITE" id="PS01124">
    <property type="entry name" value="HTH_ARAC_FAMILY_2"/>
    <property type="match status" value="1"/>
</dbReference>
<evidence type="ECO:0000256" key="10">
    <source>
        <dbReference type="ARBA" id="ARBA00023125"/>
    </source>
</evidence>
<dbReference type="PANTHER" id="PTHR43547:SF2">
    <property type="entry name" value="HYBRID SIGNAL TRANSDUCTION HISTIDINE KINASE C"/>
    <property type="match status" value="1"/>
</dbReference>
<dbReference type="Pfam" id="PF07494">
    <property type="entry name" value="Reg_prop"/>
    <property type="match status" value="2"/>
</dbReference>
<evidence type="ECO:0000256" key="1">
    <source>
        <dbReference type="ARBA" id="ARBA00000085"/>
    </source>
</evidence>
<dbReference type="Pfam" id="PF02518">
    <property type="entry name" value="HATPase_c"/>
    <property type="match status" value="1"/>
</dbReference>
<gene>
    <name evidence="18" type="ORF">H9982_05210</name>
</gene>
<dbReference type="InterPro" id="IPR011123">
    <property type="entry name" value="Y_Y_Y"/>
</dbReference>
<keyword evidence="5" id="KW-0547">Nucleotide-binding</keyword>
<dbReference type="Gene3D" id="3.40.50.2300">
    <property type="match status" value="1"/>
</dbReference>
<keyword evidence="4" id="KW-0808">Transferase</keyword>
<evidence type="ECO:0000256" key="8">
    <source>
        <dbReference type="ARBA" id="ARBA00023012"/>
    </source>
</evidence>
<proteinExistence type="predicted"/>
<keyword evidence="13" id="KW-1133">Transmembrane helix</keyword>
<dbReference type="SUPFAM" id="SSF63829">
    <property type="entry name" value="Calcium-dependent phosphotriesterase"/>
    <property type="match status" value="3"/>
</dbReference>
<dbReference type="InterPro" id="IPR001789">
    <property type="entry name" value="Sig_transdc_resp-reg_receiver"/>
</dbReference>
<evidence type="ECO:0000259" key="15">
    <source>
        <dbReference type="PROSITE" id="PS01124"/>
    </source>
</evidence>
<sequence length="1473" mass="168140">MKHIFLTICCLAAGIISATHAEPLRYSITHYTAEDGLSQNTVMYMMQDRKGLMWLATWDGLNVFNGYEFTVYKALAGDHVNLSNNRILTIDADRYGYIWLLAYDYRVHRFDPRTERFEPISATGYEALNIKRITVLPSGSVWLHGDQDEAIRVTTDSVTHATTTEVYSSQSGLFPSQHCYLVHEDSDGNEWLLSDNGIGVIPRGGTTPERFFTASYKSREKNLQAFYALAEDTLNIWTGSDNGRIWQYVKADKSFELHQLPATSRIKSIDHIGKSGKLFITTENDGVFVYTPANGTYEHYSAHNTPLLAGCDIKQVFIDSHNEVWIDPGRPQEVLHYNPESRQFKQELVPIKMSIASQTNPFFLILEDERGIVWVQPDGSGLCYYNRDEEKLYPLFYDQEELNTTNRVHSAFTDRQGNLWICTYTKGLDKLSFNNNPIKIKRFDKSNRYSLDSDVRSIFENSRGDVFIGLRNGTLQVYAQDGTYKGILTHNGTVSPHGKALDIAVYNMVEDDENRLWIATKGNGLFCATPVAPDKYHITQYRHSASDIYSLSNDDLYYLHIDKSQHLWIATYGGGLNYLDIDHLDHPVFINHRNYLKKYPINECDRVRTIGEDSTGNIWAGTTAGVLMFDSNFGTPDEITFKHYVRNAYNPNSLSANDVHYIHTTRDGELYLATFGGGLNKLRADGDSTAIFDVYTHADGLPSDVLLAIAEDSKGNLWISTENGLSKFDPSKRSFENYGTNEISPQPRFNESVVENIGREIAFGNSNGIIIFDPDSLHKSDYAPLITFTRLLLANRPVSPGKDKVLEKVLDETDELRLEHDQNIFTIQYAAIDMRMPQDIQYAYMLDGFEKEWNYVGEQRSATYTNLPKGTYHFKVRSTNSDGIWVENERSLTIEILPSFWETPWAWALYILAFILFMGIVIYIFTTIYKLKNEVTIEQQVSDIKLRFFTNISHELRTPLTLIAGPIEHILSDPDLKEDIYSQLQLVKKNTARMLRLVNQILDFRKIQNKKMRMRVSEVNIIPFVKQTMQNFNSLAEEHNIQYDLQTSLHESYLWVDTDKLDKILFNLLSNAFKYTPQGKSITVFVEDKEKQVAIGVRDEGIGIADNQRDRLFVRFETLLDHNIFSQPTTGIGLSLVKELVEMHKGNIEVESTPGKGSCFTVYLPKGRNHYDKDVEYILEDLPTPADVSRDESNALPDYTAGEQGAEEGASYSILLVEDNSELLAFLKSIFSHQYKVIEATDGRDGVEKARVSQPDIIISDLMMPNLDGIGLIRELRQELSTSHIPIILLTAKSTIESKIAGLEEGADDYITKPFSAAYLQARVENLLQQRRQLREFYRTNLGEQEPENPISALPVVDGVKLTLNDRKFLERLLELMEKNISNGDLVVDDFVQEMAVSRSVFFKKLKALTGLAPIEFIKEMRIKRAAQLIKQGDYTMTQIAYMVGINDPRYFSKCFKQYYEMTPTEYKESLKK</sequence>
<dbReference type="Pfam" id="PF07495">
    <property type="entry name" value="Y_Y_Y"/>
    <property type="match status" value="1"/>
</dbReference>
<dbReference type="FunFam" id="1.10.287.130:FF:000045">
    <property type="entry name" value="Two-component system sensor histidine kinase/response regulator"/>
    <property type="match status" value="1"/>
</dbReference>
<dbReference type="InterPro" id="IPR011110">
    <property type="entry name" value="Reg_prop"/>
</dbReference>
<keyword evidence="9" id="KW-0805">Transcription regulation</keyword>
<dbReference type="InterPro" id="IPR015943">
    <property type="entry name" value="WD40/YVTN_repeat-like_dom_sf"/>
</dbReference>
<keyword evidence="13" id="KW-0812">Transmembrane</keyword>
<dbReference type="FunFam" id="3.30.565.10:FF:000037">
    <property type="entry name" value="Hybrid sensor histidine kinase/response regulator"/>
    <property type="match status" value="1"/>
</dbReference>
<reference evidence="18" key="2">
    <citation type="submission" date="2021-04" db="EMBL/GenBank/DDBJ databases">
        <authorList>
            <person name="Gilroy R."/>
        </authorList>
    </citation>
    <scope>NUCLEOTIDE SEQUENCE</scope>
    <source>
        <strain evidence="18">ChiHjej12B11-16260</strain>
    </source>
</reference>
<keyword evidence="3 12" id="KW-0597">Phosphoprotein</keyword>
<feature type="transmembrane region" description="Helical" evidence="13">
    <location>
        <begin position="905"/>
        <end position="925"/>
    </location>
</feature>
<dbReference type="Gene3D" id="2.60.40.10">
    <property type="entry name" value="Immunoglobulins"/>
    <property type="match status" value="1"/>
</dbReference>
<accession>A0A9D1VRC4</accession>
<evidence type="ECO:0000256" key="11">
    <source>
        <dbReference type="ARBA" id="ARBA00023163"/>
    </source>
</evidence>